<accession>A0ABW7MQ42</accession>
<dbReference type="InterPro" id="IPR000182">
    <property type="entry name" value="GNAT_dom"/>
</dbReference>
<gene>
    <name evidence="2" type="ORF">V8G56_09505</name>
</gene>
<evidence type="ECO:0000313" key="3">
    <source>
        <dbReference type="Proteomes" id="UP001610104"/>
    </source>
</evidence>
<organism evidence="2 3">
    <name type="scientific">Gaetbulibacter aquiaggeris</name>
    <dbReference type="NCBI Taxonomy" id="1735373"/>
    <lineage>
        <taxon>Bacteria</taxon>
        <taxon>Pseudomonadati</taxon>
        <taxon>Bacteroidota</taxon>
        <taxon>Flavobacteriia</taxon>
        <taxon>Flavobacteriales</taxon>
        <taxon>Flavobacteriaceae</taxon>
        <taxon>Gaetbulibacter</taxon>
    </lineage>
</organism>
<dbReference type="Proteomes" id="UP001610104">
    <property type="component" value="Unassembled WGS sequence"/>
</dbReference>
<evidence type="ECO:0000259" key="1">
    <source>
        <dbReference type="PROSITE" id="PS51186"/>
    </source>
</evidence>
<comment type="caution">
    <text evidence="2">The sequence shown here is derived from an EMBL/GenBank/DDBJ whole genome shotgun (WGS) entry which is preliminary data.</text>
</comment>
<protein>
    <submittedName>
        <fullName evidence="2">GNAT family N-acetyltransferase</fullName>
    </submittedName>
</protein>
<dbReference type="PROSITE" id="PS51186">
    <property type="entry name" value="GNAT"/>
    <property type="match status" value="1"/>
</dbReference>
<evidence type="ECO:0000313" key="2">
    <source>
        <dbReference type="EMBL" id="MFH6768971.1"/>
    </source>
</evidence>
<dbReference type="InterPro" id="IPR050276">
    <property type="entry name" value="MshD_Acetyltransferase"/>
</dbReference>
<dbReference type="Pfam" id="PF00583">
    <property type="entry name" value="Acetyltransf_1"/>
    <property type="match status" value="1"/>
</dbReference>
<dbReference type="EMBL" id="JBAWKC010000003">
    <property type="protein sequence ID" value="MFH6768971.1"/>
    <property type="molecule type" value="Genomic_DNA"/>
</dbReference>
<dbReference type="PANTHER" id="PTHR43617">
    <property type="entry name" value="L-AMINO ACID N-ACETYLTRANSFERASE"/>
    <property type="match status" value="1"/>
</dbReference>
<dbReference type="SUPFAM" id="SSF55729">
    <property type="entry name" value="Acyl-CoA N-acyltransferases (Nat)"/>
    <property type="match status" value="1"/>
</dbReference>
<dbReference type="InterPro" id="IPR016181">
    <property type="entry name" value="Acyl_CoA_acyltransferase"/>
</dbReference>
<reference evidence="2 3" key="1">
    <citation type="submission" date="2024-02" db="EMBL/GenBank/DDBJ databases">
        <title>A Gaetbulibacter species isolated from tidal flats and genomic insights of their niches.</title>
        <authorList>
            <person name="Ye Y."/>
        </authorList>
    </citation>
    <scope>NUCLEOTIDE SEQUENCE [LARGE SCALE GENOMIC DNA]</scope>
    <source>
        <strain evidence="2 3">KEM-8</strain>
    </source>
</reference>
<keyword evidence="3" id="KW-1185">Reference proteome</keyword>
<proteinExistence type="predicted"/>
<dbReference type="CDD" id="cd04301">
    <property type="entry name" value="NAT_SF"/>
    <property type="match status" value="1"/>
</dbReference>
<name>A0ABW7MQ42_9FLAO</name>
<dbReference type="RefSeq" id="WP_395438222.1">
    <property type="nucleotide sequence ID" value="NZ_JBAWKC010000003.1"/>
</dbReference>
<dbReference type="Gene3D" id="3.40.630.30">
    <property type="match status" value="1"/>
</dbReference>
<sequence length="164" mass="19019">MINFLMATAKKQFSDIAQLADVIWREHYIPIIGLEQVDYMVKNFQSAEATYVQFIDGYHYFMIYFNNHLVGYLSIKKEDETLFLSKIYVSKEYRGKKIGKSAMNFIEEKAIEMHCKSITLGVNRFNVSAIAAYKAMGFKIIGEMITDIGNGFIMDDYKMEKLIL</sequence>
<feature type="domain" description="N-acetyltransferase" evidence="1">
    <location>
        <begin position="2"/>
        <end position="164"/>
    </location>
</feature>